<evidence type="ECO:0000313" key="3">
    <source>
        <dbReference type="Proteomes" id="UP001305414"/>
    </source>
</evidence>
<organism evidence="2 3">
    <name type="scientific">Xylaria bambusicola</name>
    <dbReference type="NCBI Taxonomy" id="326684"/>
    <lineage>
        <taxon>Eukaryota</taxon>
        <taxon>Fungi</taxon>
        <taxon>Dikarya</taxon>
        <taxon>Ascomycota</taxon>
        <taxon>Pezizomycotina</taxon>
        <taxon>Sordariomycetes</taxon>
        <taxon>Xylariomycetidae</taxon>
        <taxon>Xylariales</taxon>
        <taxon>Xylariaceae</taxon>
        <taxon>Xylaria</taxon>
    </lineage>
</organism>
<reference evidence="2 3" key="1">
    <citation type="submission" date="2023-10" db="EMBL/GenBank/DDBJ databases">
        <title>Draft genome sequence of Xylaria bambusicola isolate GMP-LS, the root and basal stem rot pathogen of sugarcane in Indonesia.</title>
        <authorList>
            <person name="Selvaraj P."/>
            <person name="Muralishankar V."/>
            <person name="Muruganantham S."/>
            <person name="Sp S."/>
            <person name="Haryani S."/>
            <person name="Lau K.J.X."/>
            <person name="Naqvi N.I."/>
        </authorList>
    </citation>
    <scope>NUCLEOTIDE SEQUENCE [LARGE SCALE GENOMIC DNA]</scope>
    <source>
        <strain evidence="2">GMP-LS</strain>
    </source>
</reference>
<keyword evidence="1" id="KW-0812">Transmembrane</keyword>
<evidence type="ECO:0000313" key="2">
    <source>
        <dbReference type="EMBL" id="KAK5629180.1"/>
    </source>
</evidence>
<accession>A0AAN7YXC7</accession>
<sequence>MTKPIISACLQVGARLLLLRFLYLCYVNFSRIAQAYPHSSLHATLTSLGLPEELVNYPFSGLGSVSQLSLAIEIIVTAITFVDGFSRRFAESIDSAADPQTRDKPIMALYLLSQLLRPFWMRMHYVTVAWMLIRLFRRQLPAWAVIQSGYGLYLAYLPFVIFVALWVLYAVVATVWYDILWQAVYTISTRIALRDFSHSSSLSWVVCFLNILKIKIPSFDILFHATDFLGWPVLYATVDYDLFTLTETMLREALELSHSWCSLFQNASTLWGLVFL</sequence>
<feature type="transmembrane region" description="Helical" evidence="1">
    <location>
        <begin position="156"/>
        <end position="180"/>
    </location>
</feature>
<feature type="transmembrane region" description="Helical" evidence="1">
    <location>
        <begin position="119"/>
        <end position="136"/>
    </location>
</feature>
<comment type="caution">
    <text evidence="2">The sequence shown here is derived from an EMBL/GenBank/DDBJ whole genome shotgun (WGS) entry which is preliminary data.</text>
</comment>
<keyword evidence="1" id="KW-0472">Membrane</keyword>
<dbReference type="Proteomes" id="UP001305414">
    <property type="component" value="Unassembled WGS sequence"/>
</dbReference>
<dbReference type="AlphaFoldDB" id="A0AAN7YXC7"/>
<name>A0AAN7YXC7_9PEZI</name>
<proteinExistence type="predicted"/>
<protein>
    <submittedName>
        <fullName evidence="2">Uncharacterized protein</fullName>
    </submittedName>
</protein>
<keyword evidence="3" id="KW-1185">Reference proteome</keyword>
<evidence type="ECO:0000256" key="1">
    <source>
        <dbReference type="SAM" id="Phobius"/>
    </source>
</evidence>
<keyword evidence="1" id="KW-1133">Transmembrane helix</keyword>
<gene>
    <name evidence="2" type="ORF">RRF57_004895</name>
</gene>
<dbReference type="EMBL" id="JAWHQM010000010">
    <property type="protein sequence ID" value="KAK5629180.1"/>
    <property type="molecule type" value="Genomic_DNA"/>
</dbReference>